<keyword evidence="1" id="KW-0732">Signal</keyword>
<name>A0ABS1E283_9GAMM</name>
<dbReference type="InterPro" id="IPR010870">
    <property type="entry name" value="Porin_O/P"/>
</dbReference>
<dbReference type="InterPro" id="IPR023614">
    <property type="entry name" value="Porin_dom_sf"/>
</dbReference>
<evidence type="ECO:0000313" key="3">
    <source>
        <dbReference type="Proteomes" id="UP000738126"/>
    </source>
</evidence>
<evidence type="ECO:0000313" key="2">
    <source>
        <dbReference type="EMBL" id="MBK1725895.1"/>
    </source>
</evidence>
<reference evidence="2 3" key="1">
    <citation type="journal article" date="2020" name="Microorganisms">
        <title>Osmotic Adaptation and Compatible Solute Biosynthesis of Phototrophic Bacteria as Revealed from Genome Analyses.</title>
        <authorList>
            <person name="Imhoff J.F."/>
            <person name="Rahn T."/>
            <person name="Kunzel S."/>
            <person name="Keller A."/>
            <person name="Neulinger S.C."/>
        </authorList>
    </citation>
    <scope>NUCLEOTIDE SEQUENCE [LARGE SCALE GENOMIC DNA]</scope>
    <source>
        <strain evidence="2 3">DSM 15116</strain>
    </source>
</reference>
<protein>
    <recommendedName>
        <fullName evidence="4">Porin</fullName>
    </recommendedName>
</protein>
<dbReference type="RefSeq" id="WP_200256487.1">
    <property type="nucleotide sequence ID" value="NZ_NRSH01000014.1"/>
</dbReference>
<sequence>MRNRLLAAAITGLAATPVAAQEGPEVSWFGFAQIAAETTDEDETGDGGGVKFAADRIRIGNTARWGNGVHSKLQVDFNASGISTEENDQGLLKSASNTNQLPNIIKDAVVGYRVNDNLDIQAGMRKMPVGMDFNTSGKKLDIPKRSMEKDLVLERSAGAFLFGQAGSAGSRLGYALAVANPATRSGAVDPGAGECFIADAGAPGEVNEPGSPGEDNSYAGRLSYQAGQALYAEGYYGTSTTSCTAGNAEDYQVYGVGLRGQPTSRLTLKAEWIQGANVQHVDGRDRDVWYVHGGYMLNPGLEAVIRHYNSSYEGGSVDADLGETWFNANFFLAPEARHQARIQLSLVLPRGDTEASDYGGDAPDQFHRTALNFDKDGDAETTFLAQFQAAF</sequence>
<feature type="chain" id="PRO_5045755560" description="Porin" evidence="1">
    <location>
        <begin position="21"/>
        <end position="391"/>
    </location>
</feature>
<proteinExistence type="predicted"/>
<dbReference type="EMBL" id="NRSH01000014">
    <property type="protein sequence ID" value="MBK1725895.1"/>
    <property type="molecule type" value="Genomic_DNA"/>
</dbReference>
<dbReference type="Gene3D" id="2.40.160.10">
    <property type="entry name" value="Porin"/>
    <property type="match status" value="1"/>
</dbReference>
<dbReference type="Proteomes" id="UP000738126">
    <property type="component" value="Unassembled WGS sequence"/>
</dbReference>
<organism evidence="2 3">
    <name type="scientific">Halorhodospira neutriphila</name>
    <dbReference type="NCBI Taxonomy" id="168379"/>
    <lineage>
        <taxon>Bacteria</taxon>
        <taxon>Pseudomonadati</taxon>
        <taxon>Pseudomonadota</taxon>
        <taxon>Gammaproteobacteria</taxon>
        <taxon>Chromatiales</taxon>
        <taxon>Ectothiorhodospiraceae</taxon>
        <taxon>Halorhodospira</taxon>
    </lineage>
</organism>
<accession>A0ABS1E283</accession>
<evidence type="ECO:0000256" key="1">
    <source>
        <dbReference type="SAM" id="SignalP"/>
    </source>
</evidence>
<dbReference type="Pfam" id="PF07396">
    <property type="entry name" value="Porin_O_P"/>
    <property type="match status" value="1"/>
</dbReference>
<keyword evidence="3" id="KW-1185">Reference proteome</keyword>
<feature type="signal peptide" evidence="1">
    <location>
        <begin position="1"/>
        <end position="20"/>
    </location>
</feature>
<gene>
    <name evidence="2" type="ORF">CKO13_02445</name>
</gene>
<evidence type="ECO:0008006" key="4">
    <source>
        <dbReference type="Google" id="ProtNLM"/>
    </source>
</evidence>
<comment type="caution">
    <text evidence="2">The sequence shown here is derived from an EMBL/GenBank/DDBJ whole genome shotgun (WGS) entry which is preliminary data.</text>
</comment>
<dbReference type="SUPFAM" id="SSF56935">
    <property type="entry name" value="Porins"/>
    <property type="match status" value="1"/>
</dbReference>